<organism evidence="1 2">
    <name type="scientific">Panagrolaimus sp. ES5</name>
    <dbReference type="NCBI Taxonomy" id="591445"/>
    <lineage>
        <taxon>Eukaryota</taxon>
        <taxon>Metazoa</taxon>
        <taxon>Ecdysozoa</taxon>
        <taxon>Nematoda</taxon>
        <taxon>Chromadorea</taxon>
        <taxon>Rhabditida</taxon>
        <taxon>Tylenchina</taxon>
        <taxon>Panagrolaimomorpha</taxon>
        <taxon>Panagrolaimoidea</taxon>
        <taxon>Panagrolaimidae</taxon>
        <taxon>Panagrolaimus</taxon>
    </lineage>
</organism>
<sequence>MTEMNALIDNLSLLSYENVRKLFYILISLNFFPDTVRATQAQLAQKRDGEKFIKQLHHYLTSSVFREIVWGVIGLIQYVKVILLKDRNGDNNERISNILKKIKDAVSTVGRGKVRAEFYIQLSELLKPMKVLGECEALITFGNELKDIVEKEIYNQKGSRLPHGASPCTYDSETYIDVSVNTWINLAGFVIKDNNELTDNICWLLPLIQLVKDFASYQFSFADESDPLKAQFWESFKFILEANVDLNAVSRLSDSTATNDKIRHCHVLYTVIEYVRTVLNMFADCIFEKEKVHLWMTKKLKLMILCQSHLNQKIGNLGTYTLPRITQINKDQLLVKGKKDAKKKKPKKDKQKITIAAAPVDESMEVDESRDESGIDNSESNASQSNASGLAHKFHAFKLRKEETLKKIALEQF</sequence>
<dbReference type="WBParaSite" id="ES5_v2.g25406.t1">
    <property type="protein sequence ID" value="ES5_v2.g25406.t1"/>
    <property type="gene ID" value="ES5_v2.g25406"/>
</dbReference>
<proteinExistence type="predicted"/>
<name>A0AC34G7Y6_9BILA</name>
<evidence type="ECO:0000313" key="1">
    <source>
        <dbReference type="Proteomes" id="UP000887579"/>
    </source>
</evidence>
<protein>
    <submittedName>
        <fullName evidence="2">FANCI solenoid 4 domain-containing protein</fullName>
    </submittedName>
</protein>
<dbReference type="Proteomes" id="UP000887579">
    <property type="component" value="Unplaced"/>
</dbReference>
<accession>A0AC34G7Y6</accession>
<evidence type="ECO:0000313" key="2">
    <source>
        <dbReference type="WBParaSite" id="ES5_v2.g25406.t1"/>
    </source>
</evidence>
<reference evidence="2" key="1">
    <citation type="submission" date="2022-11" db="UniProtKB">
        <authorList>
            <consortium name="WormBaseParasite"/>
        </authorList>
    </citation>
    <scope>IDENTIFICATION</scope>
</reference>